<organism evidence="1">
    <name type="scientific">Myoviridae sp. ctEBR14</name>
    <dbReference type="NCBI Taxonomy" id="2825060"/>
    <lineage>
        <taxon>Viruses</taxon>
        <taxon>Duplodnaviria</taxon>
        <taxon>Heunggongvirae</taxon>
        <taxon>Uroviricota</taxon>
        <taxon>Caudoviricetes</taxon>
    </lineage>
</organism>
<sequence>MRPLLYFEYTYKLDSTHVTAYLTRLYDIKFKVFST</sequence>
<dbReference type="EMBL" id="BK015269">
    <property type="protein sequence ID" value="DAD98875.1"/>
    <property type="molecule type" value="Genomic_DNA"/>
</dbReference>
<protein>
    <submittedName>
        <fullName evidence="1">Uncharacterized protein</fullName>
    </submittedName>
</protein>
<reference evidence="1" key="1">
    <citation type="journal article" date="2021" name="Proc. Natl. Acad. Sci. U.S.A.">
        <title>A Catalog of Tens of Thousands of Viruses from Human Metagenomes Reveals Hidden Associations with Chronic Diseases.</title>
        <authorList>
            <person name="Tisza M.J."/>
            <person name="Buck C.B."/>
        </authorList>
    </citation>
    <scope>NUCLEOTIDE SEQUENCE</scope>
    <source>
        <strain evidence="1">CtEBR14</strain>
    </source>
</reference>
<accession>A0A8S5NY40</accession>
<name>A0A8S5NY40_9CAUD</name>
<evidence type="ECO:0000313" key="1">
    <source>
        <dbReference type="EMBL" id="DAD98875.1"/>
    </source>
</evidence>
<proteinExistence type="predicted"/>